<feature type="transmembrane region" description="Helical" evidence="2">
    <location>
        <begin position="226"/>
        <end position="244"/>
    </location>
</feature>
<feature type="transmembrane region" description="Helical" evidence="2">
    <location>
        <begin position="55"/>
        <end position="75"/>
    </location>
</feature>
<dbReference type="EMBL" id="KE346364">
    <property type="protein sequence ID" value="KJE92881.1"/>
    <property type="molecule type" value="Genomic_DNA"/>
</dbReference>
<feature type="region of interest" description="Disordered" evidence="1">
    <location>
        <begin position="304"/>
        <end position="338"/>
    </location>
</feature>
<evidence type="ECO:0000256" key="2">
    <source>
        <dbReference type="SAM" id="Phobius"/>
    </source>
</evidence>
<evidence type="ECO:0008006" key="5">
    <source>
        <dbReference type="Google" id="ProtNLM"/>
    </source>
</evidence>
<keyword evidence="2" id="KW-0472">Membrane</keyword>
<reference evidence="3" key="2">
    <citation type="submission" date="2011-02" db="EMBL/GenBank/DDBJ databases">
        <title>The Genome Sequence of Capsaspora owczarzaki ATCC 30864.</title>
        <authorList>
            <consortium name="The Broad Institute Genome Sequencing Platform"/>
            <person name="Russ C."/>
            <person name="Cuomo C."/>
            <person name="Burger G."/>
            <person name="Gray M.W."/>
            <person name="Holland P.W.H."/>
            <person name="King N."/>
            <person name="Lang F.B.F."/>
            <person name="Roger A.J."/>
            <person name="Ruiz-Trillo I."/>
            <person name="Young S.K."/>
            <person name="Zeng Q."/>
            <person name="Gargeya S."/>
            <person name="Alvarado L."/>
            <person name="Berlin A."/>
            <person name="Chapman S.B."/>
            <person name="Chen Z."/>
            <person name="Freedman E."/>
            <person name="Gellesch M."/>
            <person name="Goldberg J."/>
            <person name="Griggs A."/>
            <person name="Gujja S."/>
            <person name="Heilman E."/>
            <person name="Heiman D."/>
            <person name="Howarth C."/>
            <person name="Mehta T."/>
            <person name="Neiman D."/>
            <person name="Pearson M."/>
            <person name="Roberts A."/>
            <person name="Saif S."/>
            <person name="Shea T."/>
            <person name="Shenoy N."/>
            <person name="Sisk P."/>
            <person name="Stolte C."/>
            <person name="Sykes S."/>
            <person name="White J."/>
            <person name="Yandava C."/>
            <person name="Haas B."/>
            <person name="Nusbaum C."/>
            <person name="Birren B."/>
        </authorList>
    </citation>
    <scope>NUCLEOTIDE SEQUENCE</scope>
    <source>
        <strain evidence="3">ATCC 30864</strain>
    </source>
</reference>
<feature type="transmembrane region" description="Helical" evidence="2">
    <location>
        <begin position="250"/>
        <end position="272"/>
    </location>
</feature>
<dbReference type="RefSeq" id="XP_004363498.1">
    <property type="nucleotide sequence ID" value="XM_004363441.2"/>
</dbReference>
<evidence type="ECO:0000313" key="3">
    <source>
        <dbReference type="EMBL" id="KJE92882.1"/>
    </source>
</evidence>
<keyword evidence="2" id="KW-1133">Transmembrane helix</keyword>
<feature type="transmembrane region" description="Helical" evidence="2">
    <location>
        <begin position="136"/>
        <end position="157"/>
    </location>
</feature>
<feature type="transmembrane region" description="Helical" evidence="2">
    <location>
        <begin position="95"/>
        <end position="115"/>
    </location>
</feature>
<reference evidence="4" key="1">
    <citation type="submission" date="2011-02" db="EMBL/GenBank/DDBJ databases">
        <title>The Genome Sequence of Capsaspora owczarzaki ATCC 30864.</title>
        <authorList>
            <person name="Russ C."/>
            <person name="Cuomo C."/>
            <person name="Burger G."/>
            <person name="Gray M.W."/>
            <person name="Holland P.W.H."/>
            <person name="King N."/>
            <person name="Lang F.B.F."/>
            <person name="Roger A.J."/>
            <person name="Ruiz-Trillo I."/>
            <person name="Young S.K."/>
            <person name="Zeng Q."/>
            <person name="Gargeya S."/>
            <person name="Alvarado L."/>
            <person name="Berlin A."/>
            <person name="Chapman S.B."/>
            <person name="Chen Z."/>
            <person name="Freedman E."/>
            <person name="Gellesch M."/>
            <person name="Goldberg J."/>
            <person name="Griggs A."/>
            <person name="Gujja S."/>
            <person name="Heilman E."/>
            <person name="Heiman D."/>
            <person name="Howarth C."/>
            <person name="Mehta T."/>
            <person name="Neiman D."/>
            <person name="Pearson M."/>
            <person name="Roberts A."/>
            <person name="Saif S."/>
            <person name="Shea T."/>
            <person name="Shenoy N."/>
            <person name="Sisk P."/>
            <person name="Stolte C."/>
            <person name="Sykes S."/>
            <person name="White J."/>
            <person name="Yandava C."/>
            <person name="Haas B."/>
            <person name="Nusbaum C."/>
            <person name="Birren B."/>
        </authorList>
    </citation>
    <scope>NUCLEOTIDE SEQUENCE</scope>
    <source>
        <strain evidence="4">ATCC 30864</strain>
    </source>
</reference>
<organism evidence="3 4">
    <name type="scientific">Capsaspora owczarzaki (strain ATCC 30864)</name>
    <dbReference type="NCBI Taxonomy" id="595528"/>
    <lineage>
        <taxon>Eukaryota</taxon>
        <taxon>Filasterea</taxon>
        <taxon>Capsaspora</taxon>
    </lineage>
</organism>
<keyword evidence="2" id="KW-0812">Transmembrane</keyword>
<feature type="compositionally biased region" description="Polar residues" evidence="1">
    <location>
        <begin position="320"/>
        <end position="336"/>
    </location>
</feature>
<dbReference type="Proteomes" id="UP000008743">
    <property type="component" value="Unassembled WGS sequence"/>
</dbReference>
<feature type="transmembrane region" description="Helical" evidence="2">
    <location>
        <begin position="21"/>
        <end position="43"/>
    </location>
</feature>
<feature type="compositionally biased region" description="Polar residues" evidence="1">
    <location>
        <begin position="368"/>
        <end position="379"/>
    </location>
</feature>
<sequence>MAGDDEIIYTDMTSYWNPFEVWAVAMCTLVLSLQFLVALYMVIHRDWKPFKAKQPWSLFLGASAAIISFVAELHSQILIPNDYPVLSACALWRQWFFVTFGMGLISACLLYRLFMRWIVLDFLSSRFAATHRKIDRTFIQILGVGVIYVPMLVLSIVNSTAGETSLGPLVLANGQVIQVCYTRTKVLNYSLNCFIGIYCAAMALWWTHALRDVRRSFNEFRAGRPALIFAVCCLLSYLALLFVIDSSKYYYRAVFLLLNTGITSPIFCAVVFDVITSWFVRRQEEEDVFEAGLAMTMLTHAPRRGRRGNTYDERNHPGSKASTHASGDSGRNTPKATTVEYTEYNVELEEEMDDEQVVVGVEEFVPTGMQSPAPNSVVAQPNPGAPPAADSPPETS</sequence>
<accession>A0A0D2VQE9</accession>
<evidence type="ECO:0000313" key="4">
    <source>
        <dbReference type="Proteomes" id="UP000008743"/>
    </source>
</evidence>
<gene>
    <name evidence="3" type="ORF">CAOG_003770</name>
</gene>
<dbReference type="AlphaFoldDB" id="A0A0D2VQE9"/>
<feature type="compositionally biased region" description="Pro residues" evidence="1">
    <location>
        <begin position="383"/>
        <end position="396"/>
    </location>
</feature>
<protein>
    <recommendedName>
        <fullName evidence="5">G-protein coupled receptors family 3 profile domain-containing protein</fullName>
    </recommendedName>
</protein>
<feature type="transmembrane region" description="Helical" evidence="2">
    <location>
        <begin position="186"/>
        <end position="206"/>
    </location>
</feature>
<feature type="region of interest" description="Disordered" evidence="1">
    <location>
        <begin position="352"/>
        <end position="396"/>
    </location>
</feature>
<evidence type="ECO:0000256" key="1">
    <source>
        <dbReference type="SAM" id="MobiDB-lite"/>
    </source>
</evidence>
<proteinExistence type="predicted"/>
<keyword evidence="4" id="KW-1185">Reference proteome</keyword>
<name>A0A0D2VQE9_CAPO3</name>
<dbReference type="InParanoid" id="A0A0D2VQE9"/>
<dbReference type="EMBL" id="KE346364">
    <property type="protein sequence ID" value="KJE92882.1"/>
    <property type="molecule type" value="Genomic_DNA"/>
</dbReference>